<dbReference type="Gene3D" id="3.20.20.70">
    <property type="entry name" value="Aldolase class I"/>
    <property type="match status" value="1"/>
</dbReference>
<dbReference type="PANTHER" id="PTHR35273:SF2">
    <property type="entry name" value="ALPHA-GALACTOSIDASE"/>
    <property type="match status" value="1"/>
</dbReference>
<dbReference type="Proteomes" id="UP001280581">
    <property type="component" value="Unassembled WGS sequence"/>
</dbReference>
<feature type="signal peptide" evidence="3">
    <location>
        <begin position="1"/>
        <end position="15"/>
    </location>
</feature>
<feature type="chain" id="PRO_5043043129" description="alpha-galactosidase" evidence="3">
    <location>
        <begin position="16"/>
        <end position="276"/>
    </location>
</feature>
<gene>
    <name evidence="5" type="ORF">GRF29_8g3164421</name>
</gene>
<dbReference type="PANTHER" id="PTHR35273">
    <property type="entry name" value="ALPHA-1,4 POLYGALACTOSAMINIDASE, PUTATIVE (AFU_ORTHOLOGUE AFUA_3G07890)-RELATED"/>
    <property type="match status" value="1"/>
</dbReference>
<dbReference type="AlphaFoldDB" id="A0AAN6M8L7"/>
<dbReference type="SUPFAM" id="SSF51445">
    <property type="entry name" value="(Trans)glycosidases"/>
    <property type="match status" value="1"/>
</dbReference>
<keyword evidence="3" id="KW-0732">Signal</keyword>
<protein>
    <recommendedName>
        <fullName evidence="2">alpha-galactosidase</fullName>
        <ecNumber evidence="2">3.2.1.22</ecNumber>
    </recommendedName>
</protein>
<dbReference type="EMBL" id="WVTA01000002">
    <property type="protein sequence ID" value="KAK3216391.1"/>
    <property type="molecule type" value="Genomic_DNA"/>
</dbReference>
<evidence type="ECO:0000256" key="3">
    <source>
        <dbReference type="SAM" id="SignalP"/>
    </source>
</evidence>
<dbReference type="InterPro" id="IPR017853">
    <property type="entry name" value="GH"/>
</dbReference>
<evidence type="ECO:0000259" key="4">
    <source>
        <dbReference type="Pfam" id="PF03537"/>
    </source>
</evidence>
<dbReference type="InterPro" id="IPR013785">
    <property type="entry name" value="Aldolase_TIM"/>
</dbReference>
<comment type="caution">
    <text evidence="5">The sequence shown here is derived from an EMBL/GenBank/DDBJ whole genome shotgun (WGS) entry which is preliminary data.</text>
</comment>
<evidence type="ECO:0000256" key="1">
    <source>
        <dbReference type="ARBA" id="ARBA00001255"/>
    </source>
</evidence>
<name>A0AAN6M8L7_9PLEO</name>
<reference evidence="5 6" key="1">
    <citation type="submission" date="2021-02" db="EMBL/GenBank/DDBJ databases">
        <title>Genome assembly of Pseudopithomyces chartarum.</title>
        <authorList>
            <person name="Jauregui R."/>
            <person name="Singh J."/>
            <person name="Voisey C."/>
        </authorList>
    </citation>
    <scope>NUCLEOTIDE SEQUENCE [LARGE SCALE GENOMIC DNA]</scope>
    <source>
        <strain evidence="5 6">AGR01</strain>
    </source>
</reference>
<evidence type="ECO:0000256" key="2">
    <source>
        <dbReference type="ARBA" id="ARBA00012755"/>
    </source>
</evidence>
<dbReference type="GO" id="GO:0004557">
    <property type="term" value="F:alpha-galactosidase activity"/>
    <property type="evidence" value="ECO:0007669"/>
    <property type="project" value="UniProtKB-EC"/>
</dbReference>
<evidence type="ECO:0000313" key="5">
    <source>
        <dbReference type="EMBL" id="KAK3216391.1"/>
    </source>
</evidence>
<keyword evidence="6" id="KW-1185">Reference proteome</keyword>
<organism evidence="5 6">
    <name type="scientific">Pseudopithomyces chartarum</name>
    <dbReference type="NCBI Taxonomy" id="1892770"/>
    <lineage>
        <taxon>Eukaryota</taxon>
        <taxon>Fungi</taxon>
        <taxon>Dikarya</taxon>
        <taxon>Ascomycota</taxon>
        <taxon>Pezizomycotina</taxon>
        <taxon>Dothideomycetes</taxon>
        <taxon>Pleosporomycetidae</taxon>
        <taxon>Pleosporales</taxon>
        <taxon>Massarineae</taxon>
        <taxon>Didymosphaeriaceae</taxon>
        <taxon>Pseudopithomyces</taxon>
    </lineage>
</organism>
<comment type="catalytic activity">
    <reaction evidence="1">
        <text>Hydrolysis of terminal, non-reducing alpha-D-galactose residues in alpha-D-galactosides, including galactose oligosaccharides, galactomannans and galactolipids.</text>
        <dbReference type="EC" id="3.2.1.22"/>
    </reaction>
</comment>
<proteinExistence type="predicted"/>
<dbReference type="EC" id="3.2.1.22" evidence="2"/>
<feature type="domain" description="Glycoside-hydrolase family GH114 TIM-barrel" evidence="4">
    <location>
        <begin position="32"/>
        <end position="270"/>
    </location>
</feature>
<dbReference type="Pfam" id="PF03537">
    <property type="entry name" value="Glyco_hydro_114"/>
    <property type="match status" value="1"/>
</dbReference>
<accession>A0AAN6M8L7</accession>
<evidence type="ECO:0000313" key="6">
    <source>
        <dbReference type="Proteomes" id="UP001280581"/>
    </source>
</evidence>
<sequence>MRYSSILCLVAAASATPLAPRADTRFKPGTPWDIVLKSEVSTIKLADFKAAAGSIIDIDLEDNDSVQRGTKGWIKELAKTKTVVCYFSAGSYEPWRSDAAAFVTADYGKKMDGWDEWWLDLKRNSVKNIMEARIKRAADAGCHAIDPDNIDGYSQDANGNEGQDGFKYNQQVYIDYVKWLSTTAKKYNLVTGLKNALEISESVIDYVEFAVNEQCHETSGGDEWECPEYQPFTAAQKAVLNIEYNTDKSKFCKNPANVKLSTVLKPMELDTLGGQC</sequence>
<dbReference type="InterPro" id="IPR004352">
    <property type="entry name" value="GH114_TIM-barrel"/>
</dbReference>